<comment type="subcellular location">
    <subcellularLocation>
        <location evidence="1">Membrane</location>
        <topology evidence="1">Multi-pass membrane protein</topology>
    </subcellularLocation>
</comment>
<evidence type="ECO:0000256" key="1">
    <source>
        <dbReference type="ARBA" id="ARBA00004141"/>
    </source>
</evidence>
<keyword evidence="5 6" id="KW-0472">Membrane</keyword>
<feature type="transmembrane region" description="Helical" evidence="6">
    <location>
        <begin position="135"/>
        <end position="161"/>
    </location>
</feature>
<dbReference type="Pfam" id="PF01594">
    <property type="entry name" value="AI-2E_transport"/>
    <property type="match status" value="1"/>
</dbReference>
<dbReference type="GO" id="GO:0016020">
    <property type="term" value="C:membrane"/>
    <property type="evidence" value="ECO:0007669"/>
    <property type="project" value="UniProtKB-SubCell"/>
</dbReference>
<keyword evidence="4 6" id="KW-1133">Transmembrane helix</keyword>
<gene>
    <name evidence="7" type="ORF">H1P_20011</name>
</gene>
<dbReference type="InterPro" id="IPR002549">
    <property type="entry name" value="AI-2E-like"/>
</dbReference>
<dbReference type="PANTHER" id="PTHR21716:SF62">
    <property type="entry name" value="TRANSPORT PROTEIN YDBI-RELATED"/>
    <property type="match status" value="1"/>
</dbReference>
<keyword evidence="3 6" id="KW-0812">Transmembrane</keyword>
<evidence type="ECO:0000256" key="2">
    <source>
        <dbReference type="ARBA" id="ARBA00009773"/>
    </source>
</evidence>
<dbReference type="OrthoDB" id="506451at2"/>
<evidence type="ECO:0000313" key="7">
    <source>
        <dbReference type="EMBL" id="VEP13404.1"/>
    </source>
</evidence>
<dbReference type="Proteomes" id="UP000320055">
    <property type="component" value="Unassembled WGS sequence"/>
</dbReference>
<evidence type="ECO:0000256" key="4">
    <source>
        <dbReference type="ARBA" id="ARBA00022989"/>
    </source>
</evidence>
<dbReference type="PANTHER" id="PTHR21716">
    <property type="entry name" value="TRANSMEMBRANE PROTEIN"/>
    <property type="match status" value="1"/>
</dbReference>
<accession>A0A563VPS5</accession>
<comment type="similarity">
    <text evidence="2">Belongs to the autoinducer-2 exporter (AI-2E) (TC 2.A.86) family.</text>
</comment>
<reference evidence="7 8" key="1">
    <citation type="submission" date="2019-01" db="EMBL/GenBank/DDBJ databases">
        <authorList>
            <person name="Brito A."/>
        </authorList>
    </citation>
    <scope>NUCLEOTIDE SEQUENCE [LARGE SCALE GENOMIC DNA]</scope>
    <source>
        <strain evidence="7">1</strain>
    </source>
</reference>
<dbReference type="EMBL" id="CAACVJ010000112">
    <property type="protein sequence ID" value="VEP13404.1"/>
    <property type="molecule type" value="Genomic_DNA"/>
</dbReference>
<feature type="transmembrane region" description="Helical" evidence="6">
    <location>
        <begin position="51"/>
        <end position="76"/>
    </location>
</feature>
<keyword evidence="8" id="KW-1185">Reference proteome</keyword>
<dbReference type="AlphaFoldDB" id="A0A563VPS5"/>
<proteinExistence type="inferred from homology"/>
<evidence type="ECO:0000256" key="5">
    <source>
        <dbReference type="ARBA" id="ARBA00023136"/>
    </source>
</evidence>
<evidence type="ECO:0000313" key="8">
    <source>
        <dbReference type="Proteomes" id="UP000320055"/>
    </source>
</evidence>
<dbReference type="RefSeq" id="WP_144863026.1">
    <property type="nucleotide sequence ID" value="NZ_LR213767.1"/>
</dbReference>
<feature type="transmembrane region" description="Helical" evidence="6">
    <location>
        <begin position="6"/>
        <end position="39"/>
    </location>
</feature>
<protein>
    <submittedName>
        <fullName evidence="7">Putative permease</fullName>
    </submittedName>
</protein>
<dbReference type="GO" id="GO:0055085">
    <property type="term" value="P:transmembrane transport"/>
    <property type="evidence" value="ECO:0007669"/>
    <property type="project" value="TreeGrafter"/>
</dbReference>
<organism evidence="7 8">
    <name type="scientific">Hyella patelloides LEGE 07179</name>
    <dbReference type="NCBI Taxonomy" id="945734"/>
    <lineage>
        <taxon>Bacteria</taxon>
        <taxon>Bacillati</taxon>
        <taxon>Cyanobacteriota</taxon>
        <taxon>Cyanophyceae</taxon>
        <taxon>Pleurocapsales</taxon>
        <taxon>Hyellaceae</taxon>
        <taxon>Hyella</taxon>
    </lineage>
</organism>
<evidence type="ECO:0000256" key="6">
    <source>
        <dbReference type="SAM" id="Phobius"/>
    </source>
</evidence>
<feature type="transmembrane region" description="Helical" evidence="6">
    <location>
        <begin position="289"/>
        <end position="314"/>
    </location>
</feature>
<evidence type="ECO:0000256" key="3">
    <source>
        <dbReference type="ARBA" id="ARBA00022692"/>
    </source>
</evidence>
<name>A0A563VPS5_9CYAN</name>
<sequence length="340" mass="38231">MNLGQWFGFVCLIIALFVLWQIRHLLLLVFTAVVIAVALNRLVKWLEKKKFPHRLAVICAVSSFVTFLALFIWLVVPPFSEQLQKLLEELPRVWAKIDWELAGLESRLPDDFPDLPTRGDLLAQLPSVQELFSGFLGIFSNSVTAILQILLVFAIAVMMLADPQRYRKAFLSLFPSFYRRRADSILSLSETALGSWLQGILINCLFIGIASGIGLAILQIRLVLVHALIAGILNFIPNIGPATSVVFPLSIAVLESPWKIAAVLIWYFIIQNIETYWLSPTVMARQVSLLPAITLTAQIFFARTFGLMGLLLALPLTVVAKTWVEEAIFKDILDTWEKKK</sequence>